<dbReference type="InterPro" id="IPR000719">
    <property type="entry name" value="Prot_kinase_dom"/>
</dbReference>
<dbReference type="GO" id="GO:0043539">
    <property type="term" value="F:protein serine/threonine kinase activator activity"/>
    <property type="evidence" value="ECO:0007669"/>
    <property type="project" value="InterPro"/>
</dbReference>
<dbReference type="Proteomes" id="UP000325577">
    <property type="component" value="Linkage Group LG3"/>
</dbReference>
<dbReference type="SMART" id="SM00220">
    <property type="entry name" value="S_TKc"/>
    <property type="match status" value="1"/>
</dbReference>
<feature type="binding site" evidence="2">
    <location>
        <position position="71"/>
    </location>
    <ligand>
        <name>ATP</name>
        <dbReference type="ChEBI" id="CHEBI:30616"/>
    </ligand>
</feature>
<evidence type="ECO:0000313" key="4">
    <source>
        <dbReference type="EMBL" id="KAA8525342.1"/>
    </source>
</evidence>
<evidence type="ECO:0000313" key="5">
    <source>
        <dbReference type="Proteomes" id="UP000325577"/>
    </source>
</evidence>
<organism evidence="4 5">
    <name type="scientific">Nyssa sinensis</name>
    <dbReference type="NCBI Taxonomy" id="561372"/>
    <lineage>
        <taxon>Eukaryota</taxon>
        <taxon>Viridiplantae</taxon>
        <taxon>Streptophyta</taxon>
        <taxon>Embryophyta</taxon>
        <taxon>Tracheophyta</taxon>
        <taxon>Spermatophyta</taxon>
        <taxon>Magnoliopsida</taxon>
        <taxon>eudicotyledons</taxon>
        <taxon>Gunneridae</taxon>
        <taxon>Pentapetalae</taxon>
        <taxon>asterids</taxon>
        <taxon>Cornales</taxon>
        <taxon>Nyssaceae</taxon>
        <taxon>Nyssa</taxon>
    </lineage>
</organism>
<evidence type="ECO:0000256" key="2">
    <source>
        <dbReference type="PROSITE-ProRule" id="PRU10141"/>
    </source>
</evidence>
<evidence type="ECO:0000256" key="1">
    <source>
        <dbReference type="ARBA" id="ARBA00008874"/>
    </source>
</evidence>
<dbReference type="GO" id="GO:0005524">
    <property type="term" value="F:ATP binding"/>
    <property type="evidence" value="ECO:0007669"/>
    <property type="project" value="UniProtKB-UniRule"/>
</dbReference>
<dbReference type="PANTHER" id="PTHR48014">
    <property type="entry name" value="SERINE/THREONINE-PROTEIN KINASE FRAY2"/>
    <property type="match status" value="1"/>
</dbReference>
<comment type="similarity">
    <text evidence="1">Belongs to the protein kinase superfamily. STE Ser/Thr protein kinase family. STE20 subfamily.</text>
</comment>
<keyword evidence="2" id="KW-0067">ATP-binding</keyword>
<sequence length="215" mass="23790">MEQPMNIAMEKVMVCHCVHAFMAHEEEEPRNLQYPHDSNCYQDLKKIGRGVNAVVYKAVCVPMNSTVVAIKAIDLDRSRADFEDIVRREAETMSLLSHPNILKAHCTFTVDRRLWVVMPFMCGGSLQSIVSSSFSDGLPEPCIAIILKETLKALSYLHDRSRGHIHRDIKPGNILIDSNGSVKLTDFGVPASIYESYSAAGASSGVFVVVISDAH</sequence>
<dbReference type="OrthoDB" id="248923at2759"/>
<reference evidence="4 5" key="1">
    <citation type="submission" date="2019-09" db="EMBL/GenBank/DDBJ databases">
        <title>A chromosome-level genome assembly of the Chinese tupelo Nyssa sinensis.</title>
        <authorList>
            <person name="Yang X."/>
            <person name="Kang M."/>
            <person name="Yang Y."/>
            <person name="Xiong H."/>
            <person name="Wang M."/>
            <person name="Zhang Z."/>
            <person name="Wang Z."/>
            <person name="Wu H."/>
            <person name="Ma T."/>
            <person name="Liu J."/>
            <person name="Xi Z."/>
        </authorList>
    </citation>
    <scope>NUCLEOTIDE SEQUENCE [LARGE SCALE GENOMIC DNA]</scope>
    <source>
        <strain evidence="4">J267</strain>
        <tissue evidence="4">Leaf</tissue>
    </source>
</reference>
<dbReference type="PANTHER" id="PTHR48014:SF7">
    <property type="entry name" value="SERINE_THREONINE-PROTEIN KINASE BLUS1"/>
    <property type="match status" value="1"/>
</dbReference>
<dbReference type="AlphaFoldDB" id="A0A5J5A678"/>
<dbReference type="FunFam" id="3.30.200.20:FF:000099">
    <property type="entry name" value="Serine/threonine-protein kinase BLUS1"/>
    <property type="match status" value="1"/>
</dbReference>
<dbReference type="InterPro" id="IPR011009">
    <property type="entry name" value="Kinase-like_dom_sf"/>
</dbReference>
<feature type="domain" description="Protein kinase" evidence="3">
    <location>
        <begin position="41"/>
        <end position="215"/>
    </location>
</feature>
<dbReference type="Gene3D" id="1.10.510.10">
    <property type="entry name" value="Transferase(Phosphotransferase) domain 1"/>
    <property type="match status" value="1"/>
</dbReference>
<evidence type="ECO:0000259" key="3">
    <source>
        <dbReference type="PROSITE" id="PS50011"/>
    </source>
</evidence>
<dbReference type="PROSITE" id="PS00107">
    <property type="entry name" value="PROTEIN_KINASE_ATP"/>
    <property type="match status" value="1"/>
</dbReference>
<dbReference type="PROSITE" id="PS50011">
    <property type="entry name" value="PROTEIN_KINASE_DOM"/>
    <property type="match status" value="1"/>
</dbReference>
<dbReference type="Gene3D" id="3.30.200.20">
    <property type="entry name" value="Phosphorylase Kinase, domain 1"/>
    <property type="match status" value="1"/>
</dbReference>
<dbReference type="SUPFAM" id="SSF56112">
    <property type="entry name" value="Protein kinase-like (PK-like)"/>
    <property type="match status" value="1"/>
</dbReference>
<dbReference type="EMBL" id="CM018046">
    <property type="protein sequence ID" value="KAA8525342.1"/>
    <property type="molecule type" value="Genomic_DNA"/>
</dbReference>
<protein>
    <recommendedName>
        <fullName evidence="3">Protein kinase domain-containing protein</fullName>
    </recommendedName>
</protein>
<dbReference type="InterPro" id="IPR017441">
    <property type="entry name" value="Protein_kinase_ATP_BS"/>
</dbReference>
<keyword evidence="5" id="KW-1185">Reference proteome</keyword>
<accession>A0A5J5A678</accession>
<proteinExistence type="inferred from homology"/>
<keyword evidence="2" id="KW-0547">Nucleotide-binding</keyword>
<gene>
    <name evidence="4" type="ORF">F0562_007240</name>
</gene>
<name>A0A5J5A678_9ASTE</name>
<dbReference type="InterPro" id="IPR047173">
    <property type="entry name" value="STRAD_A/B-like"/>
</dbReference>
<dbReference type="Pfam" id="PF00069">
    <property type="entry name" value="Pkinase"/>
    <property type="match status" value="1"/>
</dbReference>
<dbReference type="GO" id="GO:0004672">
    <property type="term" value="F:protein kinase activity"/>
    <property type="evidence" value="ECO:0007669"/>
    <property type="project" value="InterPro"/>
</dbReference>